<evidence type="ECO:0000313" key="1">
    <source>
        <dbReference type="EMBL" id="MBO3744207.1"/>
    </source>
</evidence>
<dbReference type="EMBL" id="JAGFNS010000056">
    <property type="protein sequence ID" value="MBO3744207.1"/>
    <property type="molecule type" value="Genomic_DNA"/>
</dbReference>
<organism evidence="1 2">
    <name type="scientific">Actinoplanes flavus</name>
    <dbReference type="NCBI Taxonomy" id="2820290"/>
    <lineage>
        <taxon>Bacteria</taxon>
        <taxon>Bacillati</taxon>
        <taxon>Actinomycetota</taxon>
        <taxon>Actinomycetes</taxon>
        <taxon>Micromonosporales</taxon>
        <taxon>Micromonosporaceae</taxon>
        <taxon>Actinoplanes</taxon>
    </lineage>
</organism>
<gene>
    <name evidence="1" type="ORF">J5X75_42635</name>
</gene>
<dbReference type="RefSeq" id="WP_208473440.1">
    <property type="nucleotide sequence ID" value="NZ_JAGFNS010000056.1"/>
</dbReference>
<sequence length="193" mass="20412">MGEEQRGVILYGYEVDAVAEALQELDPRYVPVDGATSQAGQVPVVRCLHAAEADAAQEAAPAIAWLVVQLHRAGADVQPARAVRLWLNTSHVDPRSAARAIDQPDLVVWYEVIDPIRVGTVDGGPVMDDYSNLTITVPEGHRMVAHAVQTGGTPPECLPHNAEMVLPSDGLGVLSGSVSRATAVCQACVARHG</sequence>
<keyword evidence="2" id="KW-1185">Reference proteome</keyword>
<reference evidence="1 2" key="1">
    <citation type="submission" date="2021-03" db="EMBL/GenBank/DDBJ databases">
        <title>Actinoplanes flavus sp. nov., a novel actinomycete isolated from Coconut Palm rhizosphere soil.</title>
        <authorList>
            <person name="Luo X."/>
        </authorList>
    </citation>
    <scope>NUCLEOTIDE SEQUENCE [LARGE SCALE GENOMIC DNA]</scope>
    <source>
        <strain evidence="1 2">NEAU-H7</strain>
    </source>
</reference>
<comment type="caution">
    <text evidence="1">The sequence shown here is derived from an EMBL/GenBank/DDBJ whole genome shotgun (WGS) entry which is preliminary data.</text>
</comment>
<evidence type="ECO:0000313" key="2">
    <source>
        <dbReference type="Proteomes" id="UP000679690"/>
    </source>
</evidence>
<proteinExistence type="predicted"/>
<dbReference type="Proteomes" id="UP000679690">
    <property type="component" value="Unassembled WGS sequence"/>
</dbReference>
<accession>A0ABS3V043</accession>
<name>A0ABS3V043_9ACTN</name>
<protein>
    <submittedName>
        <fullName evidence="1">Uncharacterized protein</fullName>
    </submittedName>
</protein>